<name>A0A183PBN0_9TREM</name>
<dbReference type="STRING" id="31246.A0A183PBN0"/>
<dbReference type="EMBL" id="UZAL01031778">
    <property type="protein sequence ID" value="VDP59178.1"/>
    <property type="molecule type" value="Genomic_DNA"/>
</dbReference>
<reference evidence="1 2" key="1">
    <citation type="submission" date="2018-11" db="EMBL/GenBank/DDBJ databases">
        <authorList>
            <consortium name="Pathogen Informatics"/>
        </authorList>
    </citation>
    <scope>NUCLEOTIDE SEQUENCE [LARGE SCALE GENOMIC DNA]</scope>
    <source>
        <strain>Denwood</strain>
        <strain evidence="2">Zambia</strain>
    </source>
</reference>
<accession>A0A183PBN0</accession>
<dbReference type="InterPro" id="IPR011993">
    <property type="entry name" value="PH-like_dom_sf"/>
</dbReference>
<evidence type="ECO:0000313" key="1">
    <source>
        <dbReference type="EMBL" id="VDP59178.1"/>
    </source>
</evidence>
<dbReference type="Gene3D" id="2.30.29.30">
    <property type="entry name" value="Pleckstrin-homology domain (PH domain)/Phosphotyrosine-binding domain (PTB)"/>
    <property type="match status" value="1"/>
</dbReference>
<organism evidence="1 2">
    <name type="scientific">Schistosoma mattheei</name>
    <dbReference type="NCBI Taxonomy" id="31246"/>
    <lineage>
        <taxon>Eukaryota</taxon>
        <taxon>Metazoa</taxon>
        <taxon>Spiralia</taxon>
        <taxon>Lophotrochozoa</taxon>
        <taxon>Platyhelminthes</taxon>
        <taxon>Trematoda</taxon>
        <taxon>Digenea</taxon>
        <taxon>Strigeidida</taxon>
        <taxon>Schistosomatoidea</taxon>
        <taxon>Schistosomatidae</taxon>
        <taxon>Schistosoma</taxon>
    </lineage>
</organism>
<evidence type="ECO:0000313" key="2">
    <source>
        <dbReference type="Proteomes" id="UP000269396"/>
    </source>
</evidence>
<protein>
    <submittedName>
        <fullName evidence="1">Uncharacterized protein</fullName>
    </submittedName>
</protein>
<gene>
    <name evidence="1" type="ORF">SMTD_LOCUS11766</name>
</gene>
<dbReference type="Proteomes" id="UP000269396">
    <property type="component" value="Unassembled WGS sequence"/>
</dbReference>
<dbReference type="Pfam" id="PF00640">
    <property type="entry name" value="PID"/>
    <property type="match status" value="1"/>
</dbReference>
<dbReference type="InterPro" id="IPR006020">
    <property type="entry name" value="PTB/PI_dom"/>
</dbReference>
<sequence>MKPYDCIAYEMPNSSETIGVDNVNRICGIIQHTADNLFLCHVLTCPTNAMELCKTLKAACESFSINITSGKKVHSVEKS</sequence>
<keyword evidence="2" id="KW-1185">Reference proteome</keyword>
<proteinExistence type="predicted"/>
<dbReference type="SUPFAM" id="SSF50729">
    <property type="entry name" value="PH domain-like"/>
    <property type="match status" value="1"/>
</dbReference>
<dbReference type="AlphaFoldDB" id="A0A183PBN0"/>